<dbReference type="GO" id="GO:0008237">
    <property type="term" value="F:metallopeptidase activity"/>
    <property type="evidence" value="ECO:0007669"/>
    <property type="project" value="UniProtKB-KW"/>
</dbReference>
<dbReference type="SUPFAM" id="SSF47781">
    <property type="entry name" value="RuvA domain 2-like"/>
    <property type="match status" value="1"/>
</dbReference>
<sequence>MGMRINEHSIQSLPKEERPRERLIRHGADSLSLIEILAIILGSGSKVASVLEVSRALVTRFGGLEALMQATLTELLEIQGIGFAKAIQLKAALNLGFRATRQQIKSRYLIEHSSHAYQLVKDELENENREIFMAIFQDTKGYLITYEVISIGSLSQTLVHPREVFYSAIRHKAASLIVVHNHPSGDPTPSNQDLKLTQTLLEGSRLLGIPLRDHLIIGKNSYVSFKDQNLLLK</sequence>
<organism evidence="8 9">
    <name type="scientific">Candidatus Protochlamydia amoebophila</name>
    <dbReference type="NCBI Taxonomy" id="362787"/>
    <lineage>
        <taxon>Bacteria</taxon>
        <taxon>Pseudomonadati</taxon>
        <taxon>Chlamydiota</taxon>
        <taxon>Chlamydiia</taxon>
        <taxon>Parachlamydiales</taxon>
        <taxon>Parachlamydiaceae</taxon>
        <taxon>Candidatus Protochlamydia</taxon>
    </lineage>
</organism>
<dbReference type="NCBIfam" id="TIGR00608">
    <property type="entry name" value="radc"/>
    <property type="match status" value="1"/>
</dbReference>
<dbReference type="Gene3D" id="1.10.150.20">
    <property type="entry name" value="5' to 3' exonuclease, C-terminal subdomain"/>
    <property type="match status" value="1"/>
</dbReference>
<dbReference type="InterPro" id="IPR020891">
    <property type="entry name" value="UPF0758_CS"/>
</dbReference>
<evidence type="ECO:0000256" key="3">
    <source>
        <dbReference type="ARBA" id="ARBA00022801"/>
    </source>
</evidence>
<dbReference type="Proteomes" id="UP000031465">
    <property type="component" value="Unassembled WGS sequence"/>
</dbReference>
<dbReference type="CDD" id="cd08071">
    <property type="entry name" value="MPN_DUF2466"/>
    <property type="match status" value="1"/>
</dbReference>
<keyword evidence="3" id="KW-0378">Hydrolase</keyword>
<name>A0A0C1JK02_9BACT</name>
<dbReference type="NCBIfam" id="NF000642">
    <property type="entry name" value="PRK00024.1"/>
    <property type="match status" value="1"/>
</dbReference>
<comment type="caution">
    <text evidence="8">The sequence shown here is derived from an EMBL/GenBank/DDBJ whole genome shotgun (WGS) entry which is preliminary data.</text>
</comment>
<dbReference type="InterPro" id="IPR001405">
    <property type="entry name" value="UPF0758"/>
</dbReference>
<dbReference type="PANTHER" id="PTHR30471:SF3">
    <property type="entry name" value="UPF0758 PROTEIN YEES-RELATED"/>
    <property type="match status" value="1"/>
</dbReference>
<keyword evidence="5" id="KW-0482">Metalloprotease</keyword>
<dbReference type="PATRIC" id="fig|362787.3.peg.1306"/>
<keyword evidence="4" id="KW-0862">Zinc</keyword>
<evidence type="ECO:0000313" key="9">
    <source>
        <dbReference type="Proteomes" id="UP000031465"/>
    </source>
</evidence>
<dbReference type="AlphaFoldDB" id="A0A0C1JK02"/>
<evidence type="ECO:0000256" key="4">
    <source>
        <dbReference type="ARBA" id="ARBA00022833"/>
    </source>
</evidence>
<gene>
    <name evidence="8" type="ORF">DB44_DI00150</name>
</gene>
<dbReference type="Pfam" id="PF20582">
    <property type="entry name" value="UPF0758_N"/>
    <property type="match status" value="1"/>
</dbReference>
<evidence type="ECO:0000256" key="5">
    <source>
        <dbReference type="ARBA" id="ARBA00023049"/>
    </source>
</evidence>
<dbReference type="PROSITE" id="PS50249">
    <property type="entry name" value="MPN"/>
    <property type="match status" value="1"/>
</dbReference>
<dbReference type="PROSITE" id="PS01302">
    <property type="entry name" value="UPF0758"/>
    <property type="match status" value="1"/>
</dbReference>
<proteinExistence type="inferred from homology"/>
<dbReference type="PANTHER" id="PTHR30471">
    <property type="entry name" value="DNA REPAIR PROTEIN RADC"/>
    <property type="match status" value="1"/>
</dbReference>
<comment type="similarity">
    <text evidence="6">Belongs to the UPF0758 family.</text>
</comment>
<dbReference type="InterPro" id="IPR046778">
    <property type="entry name" value="UPF0758_N"/>
</dbReference>
<dbReference type="InterPro" id="IPR010994">
    <property type="entry name" value="RuvA_2-like"/>
</dbReference>
<dbReference type="Gene3D" id="3.40.140.10">
    <property type="entry name" value="Cytidine Deaminase, domain 2"/>
    <property type="match status" value="1"/>
</dbReference>
<protein>
    <recommendedName>
        <fullName evidence="7">MPN domain-containing protein</fullName>
    </recommendedName>
</protein>
<keyword evidence="1" id="KW-0645">Protease</keyword>
<evidence type="ECO:0000313" key="8">
    <source>
        <dbReference type="EMBL" id="KIC71610.1"/>
    </source>
</evidence>
<dbReference type="Pfam" id="PF04002">
    <property type="entry name" value="RadC"/>
    <property type="match status" value="1"/>
</dbReference>
<dbReference type="InterPro" id="IPR037518">
    <property type="entry name" value="MPN"/>
</dbReference>
<dbReference type="InterPro" id="IPR025657">
    <property type="entry name" value="RadC_JAB"/>
</dbReference>
<reference evidence="8 9" key="1">
    <citation type="journal article" date="2014" name="Mol. Biol. Evol.">
        <title>Massive expansion of Ubiquitination-related gene families within the Chlamydiae.</title>
        <authorList>
            <person name="Domman D."/>
            <person name="Collingro A."/>
            <person name="Lagkouvardos I."/>
            <person name="Gehre L."/>
            <person name="Weinmaier T."/>
            <person name="Rattei T."/>
            <person name="Subtil A."/>
            <person name="Horn M."/>
        </authorList>
    </citation>
    <scope>NUCLEOTIDE SEQUENCE [LARGE SCALE GENOMIC DNA]</scope>
    <source>
        <strain evidence="8 9">EI2</strain>
    </source>
</reference>
<keyword evidence="2" id="KW-0479">Metal-binding</keyword>
<evidence type="ECO:0000256" key="1">
    <source>
        <dbReference type="ARBA" id="ARBA00022670"/>
    </source>
</evidence>
<dbReference type="GO" id="GO:0006508">
    <property type="term" value="P:proteolysis"/>
    <property type="evidence" value="ECO:0007669"/>
    <property type="project" value="UniProtKB-KW"/>
</dbReference>
<dbReference type="EMBL" id="JSAN01000081">
    <property type="protein sequence ID" value="KIC71610.1"/>
    <property type="molecule type" value="Genomic_DNA"/>
</dbReference>
<evidence type="ECO:0000256" key="2">
    <source>
        <dbReference type="ARBA" id="ARBA00022723"/>
    </source>
</evidence>
<feature type="domain" description="MPN" evidence="7">
    <location>
        <begin position="109"/>
        <end position="231"/>
    </location>
</feature>
<accession>A0A0C1JK02</accession>
<evidence type="ECO:0000259" key="7">
    <source>
        <dbReference type="PROSITE" id="PS50249"/>
    </source>
</evidence>
<dbReference type="GO" id="GO:0046872">
    <property type="term" value="F:metal ion binding"/>
    <property type="evidence" value="ECO:0007669"/>
    <property type="project" value="UniProtKB-KW"/>
</dbReference>
<evidence type="ECO:0000256" key="6">
    <source>
        <dbReference type="RuleBase" id="RU003797"/>
    </source>
</evidence>